<dbReference type="Proteomes" id="UP000053558">
    <property type="component" value="Unassembled WGS sequence"/>
</dbReference>
<name>A0A5M3MCF7_CONPW</name>
<comment type="caution">
    <text evidence="2">The sequence shown here is derived from an EMBL/GenBank/DDBJ whole genome shotgun (WGS) entry which is preliminary data.</text>
</comment>
<dbReference type="GeneID" id="19203933"/>
<accession>A0A5M3MCF7</accession>
<evidence type="ECO:0000256" key="1">
    <source>
        <dbReference type="SAM" id="MobiDB-lite"/>
    </source>
</evidence>
<proteinExistence type="predicted"/>
<sequence>MVPSPGPLPFDDAGANDVILASTDAADVFNAAGADNGRCVRGAKGNMKGPQHYVRMQPRAGEATRNNVPPPSPSTPQCEVYSLRLAT</sequence>
<gene>
    <name evidence="2" type="ORF">CONPUDRAFT_158547</name>
</gene>
<keyword evidence="3" id="KW-1185">Reference proteome</keyword>
<reference evidence="3" key="1">
    <citation type="journal article" date="2012" name="Science">
        <title>The Paleozoic origin of enzymatic lignin decomposition reconstructed from 31 fungal genomes.</title>
        <authorList>
            <person name="Floudas D."/>
            <person name="Binder M."/>
            <person name="Riley R."/>
            <person name="Barry K."/>
            <person name="Blanchette R.A."/>
            <person name="Henrissat B."/>
            <person name="Martinez A.T."/>
            <person name="Otillar R."/>
            <person name="Spatafora J.W."/>
            <person name="Yadav J.S."/>
            <person name="Aerts A."/>
            <person name="Benoit I."/>
            <person name="Boyd A."/>
            <person name="Carlson A."/>
            <person name="Copeland A."/>
            <person name="Coutinho P.M."/>
            <person name="de Vries R.P."/>
            <person name="Ferreira P."/>
            <person name="Findley K."/>
            <person name="Foster B."/>
            <person name="Gaskell J."/>
            <person name="Glotzer D."/>
            <person name="Gorecki P."/>
            <person name="Heitman J."/>
            <person name="Hesse C."/>
            <person name="Hori C."/>
            <person name="Igarashi K."/>
            <person name="Jurgens J.A."/>
            <person name="Kallen N."/>
            <person name="Kersten P."/>
            <person name="Kohler A."/>
            <person name="Kuees U."/>
            <person name="Kumar T.K.A."/>
            <person name="Kuo A."/>
            <person name="LaButti K."/>
            <person name="Larrondo L.F."/>
            <person name="Lindquist E."/>
            <person name="Ling A."/>
            <person name="Lombard V."/>
            <person name="Lucas S."/>
            <person name="Lundell T."/>
            <person name="Martin R."/>
            <person name="McLaughlin D.J."/>
            <person name="Morgenstern I."/>
            <person name="Morin E."/>
            <person name="Murat C."/>
            <person name="Nagy L.G."/>
            <person name="Nolan M."/>
            <person name="Ohm R.A."/>
            <person name="Patyshakuliyeva A."/>
            <person name="Rokas A."/>
            <person name="Ruiz-Duenas F.J."/>
            <person name="Sabat G."/>
            <person name="Salamov A."/>
            <person name="Samejima M."/>
            <person name="Schmutz J."/>
            <person name="Slot J.C."/>
            <person name="St John F."/>
            <person name="Stenlid J."/>
            <person name="Sun H."/>
            <person name="Sun S."/>
            <person name="Syed K."/>
            <person name="Tsang A."/>
            <person name="Wiebenga A."/>
            <person name="Young D."/>
            <person name="Pisabarro A."/>
            <person name="Eastwood D.C."/>
            <person name="Martin F."/>
            <person name="Cullen D."/>
            <person name="Grigoriev I.V."/>
            <person name="Hibbett D.S."/>
        </authorList>
    </citation>
    <scope>NUCLEOTIDE SEQUENCE [LARGE SCALE GENOMIC DNA]</scope>
    <source>
        <strain evidence="3">RWD-64-598 SS2</strain>
    </source>
</reference>
<organism evidence="2 3">
    <name type="scientific">Coniophora puteana (strain RWD-64-598)</name>
    <name type="common">Brown rot fungus</name>
    <dbReference type="NCBI Taxonomy" id="741705"/>
    <lineage>
        <taxon>Eukaryota</taxon>
        <taxon>Fungi</taxon>
        <taxon>Dikarya</taxon>
        <taxon>Basidiomycota</taxon>
        <taxon>Agaricomycotina</taxon>
        <taxon>Agaricomycetes</taxon>
        <taxon>Agaricomycetidae</taxon>
        <taxon>Boletales</taxon>
        <taxon>Coniophorineae</taxon>
        <taxon>Coniophoraceae</taxon>
        <taxon>Coniophora</taxon>
    </lineage>
</organism>
<dbReference type="AlphaFoldDB" id="A0A5M3MCF7"/>
<dbReference type="RefSeq" id="XP_007773731.1">
    <property type="nucleotide sequence ID" value="XM_007775541.1"/>
</dbReference>
<evidence type="ECO:0000313" key="2">
    <source>
        <dbReference type="EMBL" id="EIW76530.1"/>
    </source>
</evidence>
<protein>
    <submittedName>
        <fullName evidence="2">Uncharacterized protein</fullName>
    </submittedName>
</protein>
<evidence type="ECO:0000313" key="3">
    <source>
        <dbReference type="Proteomes" id="UP000053558"/>
    </source>
</evidence>
<feature type="region of interest" description="Disordered" evidence="1">
    <location>
        <begin position="58"/>
        <end position="78"/>
    </location>
</feature>
<dbReference type="EMBL" id="JH711586">
    <property type="protein sequence ID" value="EIW76530.1"/>
    <property type="molecule type" value="Genomic_DNA"/>
</dbReference>
<dbReference type="KEGG" id="cput:CONPUDRAFT_158547"/>